<dbReference type="InterPro" id="IPR029060">
    <property type="entry name" value="PIN-like_dom_sf"/>
</dbReference>
<dbReference type="Gene3D" id="3.40.50.1010">
    <property type="entry name" value="5'-nuclease"/>
    <property type="match status" value="1"/>
</dbReference>
<dbReference type="AlphaFoldDB" id="A0A0L0MB38"/>
<reference evidence="2" key="1">
    <citation type="submission" date="2015-06" db="EMBL/GenBank/DDBJ databases">
        <title>Comparative genomics of Burkholderia leaf nodule symbionts.</title>
        <authorList>
            <person name="Carlier A."/>
            <person name="Eberl L."/>
            <person name="Pinto-Carbo M."/>
        </authorList>
    </citation>
    <scope>NUCLEOTIDE SEQUENCE [LARGE SCALE GENOMIC DNA]</scope>
    <source>
        <strain evidence="2">UZHbot4</strain>
    </source>
</reference>
<name>A0A0L0MB38_9BURK</name>
<organism evidence="1 2">
    <name type="scientific">Candidatus Burkholderia verschuerenii</name>
    <dbReference type="NCBI Taxonomy" id="242163"/>
    <lineage>
        <taxon>Bacteria</taxon>
        <taxon>Pseudomonadati</taxon>
        <taxon>Pseudomonadota</taxon>
        <taxon>Betaproteobacteria</taxon>
        <taxon>Burkholderiales</taxon>
        <taxon>Burkholderiaceae</taxon>
        <taxon>Burkholderia</taxon>
    </lineage>
</organism>
<evidence type="ECO:0008006" key="3">
    <source>
        <dbReference type="Google" id="ProtNLM"/>
    </source>
</evidence>
<sequence length="166" mass="18759">MNSVLLDTSFLICLSDSNRSHHALAKTYFQRFIAEEITMYLSTIVISEFEVKQRISSLGLSNFIVLPFNYEDALLTARLFNEMHGNRQESDARVAIKDDAKILGQCVFAGITHFATDDDKCVRRMKAVRAGGLATDLPHAIDLHEPFWEGWFTENNQGNLPFDSNA</sequence>
<accession>A0A0L0MB38</accession>
<keyword evidence="2" id="KW-1185">Reference proteome</keyword>
<dbReference type="SUPFAM" id="SSF88723">
    <property type="entry name" value="PIN domain-like"/>
    <property type="match status" value="1"/>
</dbReference>
<proteinExistence type="predicted"/>
<dbReference type="PATRIC" id="fig|242163.4.peg.1008"/>
<dbReference type="EMBL" id="LFJJ01000125">
    <property type="protein sequence ID" value="KND59485.1"/>
    <property type="molecule type" value="Genomic_DNA"/>
</dbReference>
<dbReference type="RefSeq" id="WP_050454678.1">
    <property type="nucleotide sequence ID" value="NZ_LFJJ01000125.1"/>
</dbReference>
<dbReference type="OrthoDB" id="959930at2"/>
<comment type="caution">
    <text evidence="1">The sequence shown here is derived from an EMBL/GenBank/DDBJ whole genome shotgun (WGS) entry which is preliminary data.</text>
</comment>
<evidence type="ECO:0000313" key="1">
    <source>
        <dbReference type="EMBL" id="KND59485.1"/>
    </source>
</evidence>
<protein>
    <recommendedName>
        <fullName evidence="3">PIN domain-containing protein</fullName>
    </recommendedName>
</protein>
<evidence type="ECO:0000313" key="2">
    <source>
        <dbReference type="Proteomes" id="UP000036959"/>
    </source>
</evidence>
<dbReference type="Proteomes" id="UP000036959">
    <property type="component" value="Unassembled WGS sequence"/>
</dbReference>
<gene>
    <name evidence="1" type="ORF">BVER_03260</name>
</gene>